<dbReference type="AlphaFoldDB" id="A0A929FBZ7"/>
<dbReference type="GO" id="GO:0050531">
    <property type="term" value="F:mannosyl-3-phosphoglycerate phosphatase activity"/>
    <property type="evidence" value="ECO:0007669"/>
    <property type="project" value="InterPro"/>
</dbReference>
<evidence type="ECO:0000256" key="1">
    <source>
        <dbReference type="ARBA" id="ARBA00022723"/>
    </source>
</evidence>
<keyword evidence="5" id="KW-1185">Reference proteome</keyword>
<dbReference type="InterPro" id="IPR006381">
    <property type="entry name" value="HAD-SF-IIB-MPGP"/>
</dbReference>
<dbReference type="PROSITE" id="PS01228">
    <property type="entry name" value="COF_1"/>
    <property type="match status" value="1"/>
</dbReference>
<dbReference type="Pfam" id="PF08282">
    <property type="entry name" value="Hydrolase_3"/>
    <property type="match status" value="1"/>
</dbReference>
<sequence>MTQLIIFTDLDGTLLNGETYDYAATVPIIQQLQSLKIPVIPVTSKTRAEVTTLRQDVGLSDPFVTENGSGIFVEVNHNPFNQPPGEQDGDYYVVDLGCPYVQARAGLRVIANELQHSLLGFGDMTIKRLQKYTGLSAKDAQEAKARDFSEPFITPKAVTSEQIIAAVEAVGFKVVVGDRFSHLIGPDAGKGNAVKRLVALYQSLLPPEETIVTIGLGNSPNDIDMLTHVDHPIVLPGINGPHPQLGNRGWDIAPSPAPQGWVEAVTAICQQFDIVLKRPL</sequence>
<evidence type="ECO:0000256" key="2">
    <source>
        <dbReference type="ARBA" id="ARBA00022801"/>
    </source>
</evidence>
<keyword evidence="3" id="KW-0460">Magnesium</keyword>
<keyword evidence="1" id="KW-0479">Metal-binding</keyword>
<accession>A0A929FBZ7</accession>
<comment type="caution">
    <text evidence="4">The sequence shown here is derived from an EMBL/GenBank/DDBJ whole genome shotgun (WGS) entry which is preliminary data.</text>
</comment>
<dbReference type="InterPro" id="IPR006379">
    <property type="entry name" value="HAD-SF_hydro_IIB"/>
</dbReference>
<protein>
    <submittedName>
        <fullName evidence="4">HAD-IIB family hydrolase</fullName>
    </submittedName>
</protein>
<dbReference type="GO" id="GO:0000287">
    <property type="term" value="F:magnesium ion binding"/>
    <property type="evidence" value="ECO:0007669"/>
    <property type="project" value="TreeGrafter"/>
</dbReference>
<dbReference type="GO" id="GO:0005829">
    <property type="term" value="C:cytosol"/>
    <property type="evidence" value="ECO:0007669"/>
    <property type="project" value="TreeGrafter"/>
</dbReference>
<evidence type="ECO:0000313" key="4">
    <source>
        <dbReference type="EMBL" id="MBE9069489.1"/>
    </source>
</evidence>
<dbReference type="Proteomes" id="UP000615026">
    <property type="component" value="Unassembled WGS sequence"/>
</dbReference>
<dbReference type="Gene3D" id="3.40.50.1000">
    <property type="entry name" value="HAD superfamily/HAD-like"/>
    <property type="match status" value="1"/>
</dbReference>
<keyword evidence="2 4" id="KW-0378">Hydrolase</keyword>
<dbReference type="Gene3D" id="3.30.980.20">
    <property type="entry name" value="Putative mannosyl-3-phosphoglycerate phosphatase, domain 2"/>
    <property type="match status" value="1"/>
</dbReference>
<name>A0A929FBZ7_LEPEC</name>
<dbReference type="SUPFAM" id="SSF56784">
    <property type="entry name" value="HAD-like"/>
    <property type="match status" value="1"/>
</dbReference>
<dbReference type="SFLD" id="SFLDG01142">
    <property type="entry name" value="C2.B.2:_Mannosyl-3-phosphoglyc"/>
    <property type="match status" value="1"/>
</dbReference>
<dbReference type="NCBIfam" id="TIGR01484">
    <property type="entry name" value="HAD-SF-IIB"/>
    <property type="match status" value="1"/>
</dbReference>
<organism evidence="4 5">
    <name type="scientific">Leptolyngbya cf. ectocarpi LEGE 11479</name>
    <dbReference type="NCBI Taxonomy" id="1828722"/>
    <lineage>
        <taxon>Bacteria</taxon>
        <taxon>Bacillati</taxon>
        <taxon>Cyanobacteriota</taxon>
        <taxon>Cyanophyceae</taxon>
        <taxon>Leptolyngbyales</taxon>
        <taxon>Leptolyngbyaceae</taxon>
        <taxon>Leptolyngbya group</taxon>
        <taxon>Leptolyngbya</taxon>
    </lineage>
</organism>
<dbReference type="EMBL" id="JADEXP010000280">
    <property type="protein sequence ID" value="MBE9069489.1"/>
    <property type="molecule type" value="Genomic_DNA"/>
</dbReference>
<reference evidence="4" key="1">
    <citation type="submission" date="2020-10" db="EMBL/GenBank/DDBJ databases">
        <authorList>
            <person name="Castelo-Branco R."/>
            <person name="Eusebio N."/>
            <person name="Adriana R."/>
            <person name="Vieira A."/>
            <person name="Brugerolle De Fraissinette N."/>
            <person name="Rezende De Castro R."/>
            <person name="Schneider M.P."/>
            <person name="Vasconcelos V."/>
            <person name="Leao P.N."/>
        </authorList>
    </citation>
    <scope>NUCLEOTIDE SEQUENCE</scope>
    <source>
        <strain evidence="4">LEGE 11479</strain>
    </source>
</reference>
<dbReference type="PANTHER" id="PTHR10000">
    <property type="entry name" value="PHOSPHOSERINE PHOSPHATASE"/>
    <property type="match status" value="1"/>
</dbReference>
<gene>
    <name evidence="4" type="ORF">IQ260_22845</name>
</gene>
<dbReference type="SFLD" id="SFLDS00003">
    <property type="entry name" value="Haloacid_Dehalogenase"/>
    <property type="match status" value="1"/>
</dbReference>
<dbReference type="InterPro" id="IPR036412">
    <property type="entry name" value="HAD-like_sf"/>
</dbReference>
<dbReference type="PANTHER" id="PTHR10000:SF8">
    <property type="entry name" value="HAD SUPERFAMILY HYDROLASE-LIKE, TYPE 3"/>
    <property type="match status" value="1"/>
</dbReference>
<dbReference type="GO" id="GO:0051479">
    <property type="term" value="P:mannosylglycerate biosynthetic process"/>
    <property type="evidence" value="ECO:0007669"/>
    <property type="project" value="InterPro"/>
</dbReference>
<dbReference type="NCBIfam" id="TIGR01486">
    <property type="entry name" value="HAD-SF-IIB-MPGP"/>
    <property type="match status" value="1"/>
</dbReference>
<proteinExistence type="predicted"/>
<evidence type="ECO:0000313" key="5">
    <source>
        <dbReference type="Proteomes" id="UP000615026"/>
    </source>
</evidence>
<dbReference type="InterPro" id="IPR023214">
    <property type="entry name" value="HAD_sf"/>
</dbReference>
<evidence type="ECO:0000256" key="3">
    <source>
        <dbReference type="ARBA" id="ARBA00022842"/>
    </source>
</evidence>
<dbReference type="RefSeq" id="WP_193995389.1">
    <property type="nucleotide sequence ID" value="NZ_JADEXP010000280.1"/>
</dbReference>
<dbReference type="SFLD" id="SFLDG01140">
    <property type="entry name" value="C2.B:_Phosphomannomutase_and_P"/>
    <property type="match status" value="1"/>
</dbReference>